<dbReference type="GO" id="GO:0005737">
    <property type="term" value="C:cytoplasm"/>
    <property type="evidence" value="ECO:0007669"/>
    <property type="project" value="TreeGrafter"/>
</dbReference>
<dbReference type="Gene3D" id="3.40.30.10">
    <property type="entry name" value="Glutaredoxin"/>
    <property type="match status" value="1"/>
</dbReference>
<name>A0A8H6SQP7_9AGAR</name>
<dbReference type="InterPro" id="IPR011899">
    <property type="entry name" value="Glutaredoxin_euk/vir"/>
</dbReference>
<dbReference type="PROSITE" id="PS51354">
    <property type="entry name" value="GLUTAREDOXIN_2"/>
    <property type="match status" value="1"/>
</dbReference>
<comment type="caution">
    <text evidence="2">The sequence shown here is derived from an EMBL/GenBank/DDBJ whole genome shotgun (WGS) entry which is preliminary data.</text>
</comment>
<evidence type="ECO:0000313" key="3">
    <source>
        <dbReference type="Proteomes" id="UP000636479"/>
    </source>
</evidence>
<dbReference type="GeneID" id="59345231"/>
<proteinExistence type="predicted"/>
<dbReference type="InterPro" id="IPR002109">
    <property type="entry name" value="Glutaredoxin"/>
</dbReference>
<dbReference type="Proteomes" id="UP000636479">
    <property type="component" value="Unassembled WGS sequence"/>
</dbReference>
<dbReference type="PANTHER" id="PTHR45694:SF18">
    <property type="entry name" value="GLUTAREDOXIN-1-RELATED"/>
    <property type="match status" value="1"/>
</dbReference>
<dbReference type="AlphaFoldDB" id="A0A8H6SQP7"/>
<dbReference type="EMBL" id="JACAZF010000005">
    <property type="protein sequence ID" value="KAF7303664.1"/>
    <property type="molecule type" value="Genomic_DNA"/>
</dbReference>
<dbReference type="GO" id="GO:0034599">
    <property type="term" value="P:cellular response to oxidative stress"/>
    <property type="evidence" value="ECO:0007669"/>
    <property type="project" value="TreeGrafter"/>
</dbReference>
<dbReference type="PANTHER" id="PTHR45694">
    <property type="entry name" value="GLUTAREDOXIN 2"/>
    <property type="match status" value="1"/>
</dbReference>
<dbReference type="InterPro" id="IPR036249">
    <property type="entry name" value="Thioredoxin-like_sf"/>
</dbReference>
<dbReference type="RefSeq" id="XP_037220636.1">
    <property type="nucleotide sequence ID" value="XM_037362715.1"/>
</dbReference>
<dbReference type="InterPro" id="IPR014025">
    <property type="entry name" value="Glutaredoxin_subgr"/>
</dbReference>
<evidence type="ECO:0000313" key="2">
    <source>
        <dbReference type="EMBL" id="KAF7303664.1"/>
    </source>
</evidence>
<reference evidence="2" key="1">
    <citation type="submission" date="2020-05" db="EMBL/GenBank/DDBJ databases">
        <title>Mycena genomes resolve the evolution of fungal bioluminescence.</title>
        <authorList>
            <person name="Tsai I.J."/>
        </authorList>
    </citation>
    <scope>NUCLEOTIDE SEQUENCE</scope>
    <source>
        <strain evidence="2">171206Taipei</strain>
    </source>
</reference>
<dbReference type="FunFam" id="3.40.30.10:FF:000276">
    <property type="entry name" value="Glutaredoxin 3"/>
    <property type="match status" value="1"/>
</dbReference>
<feature type="domain" description="Glutaredoxin" evidence="1">
    <location>
        <begin position="46"/>
        <end position="110"/>
    </location>
</feature>
<dbReference type="OrthoDB" id="418495at2759"/>
<dbReference type="CDD" id="cd03419">
    <property type="entry name" value="GRX_GRXh_1_2_like"/>
    <property type="match status" value="1"/>
</dbReference>
<accession>A0A8H6SQP7</accession>
<protein>
    <submittedName>
        <fullName evidence="2">Glutaredoxin</fullName>
    </submittedName>
</protein>
<gene>
    <name evidence="2" type="ORF">MIND_00595800</name>
</gene>
<keyword evidence="3" id="KW-1185">Reference proteome</keyword>
<dbReference type="SUPFAM" id="SSF52833">
    <property type="entry name" value="Thioredoxin-like"/>
    <property type="match status" value="1"/>
</dbReference>
<dbReference type="GO" id="GO:0015038">
    <property type="term" value="F:glutathione disulfide oxidoreductase activity"/>
    <property type="evidence" value="ECO:0007669"/>
    <property type="project" value="TreeGrafter"/>
</dbReference>
<dbReference type="PRINTS" id="PR00160">
    <property type="entry name" value="GLUTAREDOXIN"/>
</dbReference>
<sequence length="132" mass="14834">MRNRWRQADVPMLSSVFNSLFRSPTTSESSMAVKDLVESAIADNKIMIFSKSYCPYCKRSKALFAKEFPNETPVIFELDLREDGDEIQSYLRSKTGQTTVPNVFINTQHVGGNDDTQAAFKTGKLTSLVNNV</sequence>
<evidence type="ECO:0000259" key="1">
    <source>
        <dbReference type="Pfam" id="PF00462"/>
    </source>
</evidence>
<organism evidence="2 3">
    <name type="scientific">Mycena indigotica</name>
    <dbReference type="NCBI Taxonomy" id="2126181"/>
    <lineage>
        <taxon>Eukaryota</taxon>
        <taxon>Fungi</taxon>
        <taxon>Dikarya</taxon>
        <taxon>Basidiomycota</taxon>
        <taxon>Agaricomycotina</taxon>
        <taxon>Agaricomycetes</taxon>
        <taxon>Agaricomycetidae</taxon>
        <taxon>Agaricales</taxon>
        <taxon>Marasmiineae</taxon>
        <taxon>Mycenaceae</taxon>
        <taxon>Mycena</taxon>
    </lineage>
</organism>
<dbReference type="Pfam" id="PF00462">
    <property type="entry name" value="Glutaredoxin"/>
    <property type="match status" value="1"/>
</dbReference>
<dbReference type="NCBIfam" id="TIGR02180">
    <property type="entry name" value="GRX_euk"/>
    <property type="match status" value="1"/>
</dbReference>